<evidence type="ECO:0000313" key="2">
    <source>
        <dbReference type="EMBL" id="GMF15485.1"/>
    </source>
</evidence>
<proteinExistence type="predicted"/>
<accession>A0A9W6TM61</accession>
<protein>
    <submittedName>
        <fullName evidence="2">Unnamed protein product</fullName>
    </submittedName>
</protein>
<keyword evidence="3" id="KW-1185">Reference proteome</keyword>
<feature type="region of interest" description="Disordered" evidence="1">
    <location>
        <begin position="1"/>
        <end position="55"/>
    </location>
</feature>
<comment type="caution">
    <text evidence="2">The sequence shown here is derived from an EMBL/GenBank/DDBJ whole genome shotgun (WGS) entry which is preliminary data.</text>
</comment>
<evidence type="ECO:0000256" key="1">
    <source>
        <dbReference type="SAM" id="MobiDB-lite"/>
    </source>
</evidence>
<sequence length="70" mass="7811">MLGEKGDLIMRQMEDLTTGDPHSPAPVTNSRPSQGDPFNDDQKPNLGNQESSILDNMLSMEDFEKYIAQN</sequence>
<feature type="compositionally biased region" description="Basic and acidic residues" evidence="1">
    <location>
        <begin position="1"/>
        <end position="14"/>
    </location>
</feature>
<gene>
    <name evidence="2" type="ORF">Plil01_000533000</name>
</gene>
<feature type="compositionally biased region" description="Polar residues" evidence="1">
    <location>
        <begin position="45"/>
        <end position="54"/>
    </location>
</feature>
<reference evidence="2" key="1">
    <citation type="submission" date="2023-04" db="EMBL/GenBank/DDBJ databases">
        <title>Phytophthora lilii NBRC 32176.</title>
        <authorList>
            <person name="Ichikawa N."/>
            <person name="Sato H."/>
            <person name="Tonouchi N."/>
        </authorList>
    </citation>
    <scope>NUCLEOTIDE SEQUENCE</scope>
    <source>
        <strain evidence="2">NBRC 32176</strain>
    </source>
</reference>
<dbReference type="AlphaFoldDB" id="A0A9W6TM61"/>
<dbReference type="EMBL" id="BSXW01000224">
    <property type="protein sequence ID" value="GMF15485.1"/>
    <property type="molecule type" value="Genomic_DNA"/>
</dbReference>
<name>A0A9W6TM61_9STRA</name>
<organism evidence="2 3">
    <name type="scientific">Phytophthora lilii</name>
    <dbReference type="NCBI Taxonomy" id="2077276"/>
    <lineage>
        <taxon>Eukaryota</taxon>
        <taxon>Sar</taxon>
        <taxon>Stramenopiles</taxon>
        <taxon>Oomycota</taxon>
        <taxon>Peronosporomycetes</taxon>
        <taxon>Peronosporales</taxon>
        <taxon>Peronosporaceae</taxon>
        <taxon>Phytophthora</taxon>
    </lineage>
</organism>
<dbReference type="Proteomes" id="UP001165083">
    <property type="component" value="Unassembled WGS sequence"/>
</dbReference>
<dbReference type="OrthoDB" id="123605at2759"/>
<evidence type="ECO:0000313" key="3">
    <source>
        <dbReference type="Proteomes" id="UP001165083"/>
    </source>
</evidence>